<feature type="transmembrane region" description="Helical" evidence="9">
    <location>
        <begin position="73"/>
        <end position="97"/>
    </location>
</feature>
<evidence type="ECO:0000256" key="2">
    <source>
        <dbReference type="ARBA" id="ARBA00009773"/>
    </source>
</evidence>
<dbReference type="Pfam" id="PF01594">
    <property type="entry name" value="AI-2E_transport"/>
    <property type="match status" value="1"/>
</dbReference>
<evidence type="ECO:0000256" key="3">
    <source>
        <dbReference type="ARBA" id="ARBA00022448"/>
    </source>
</evidence>
<dbReference type="AlphaFoldDB" id="A0AAW9HRU4"/>
<name>A0AAW9HRU4_9ACTO</name>
<proteinExistence type="inferred from homology"/>
<keyword evidence="3" id="KW-0813">Transport</keyword>
<evidence type="ECO:0000256" key="4">
    <source>
        <dbReference type="ARBA" id="ARBA00022475"/>
    </source>
</evidence>
<comment type="subcellular location">
    <subcellularLocation>
        <location evidence="1">Cell membrane</location>
        <topology evidence="1">Multi-pass membrane protein</topology>
    </subcellularLocation>
</comment>
<comment type="similarity">
    <text evidence="2">Belongs to the autoinducer-2 exporter (AI-2E) (TC 2.A.86) family.</text>
</comment>
<feature type="compositionally biased region" description="Basic and acidic residues" evidence="8">
    <location>
        <begin position="491"/>
        <end position="502"/>
    </location>
</feature>
<sequence>MKETVADMSMFKRMKKRALSIATQHKEVERKAREATLKFEKDAERKAQAYGADDQETQIHYVKTAPRGVQPTLYRWGVAAWSIIGIAVTIGGIFYAIDVLRWVFVGLFIAFILTSLLQPAVNFLNRIMPRGLATATTLIGFIFGFFALIFWIIGSVASQWGILSSQISEGLDGLFDWIANGPLPVNITVEELRHGVMDGLERASKFLQDNAGWVASTALSQASSVFLIGTILVLALFCAIFFLASGKKMWLWALNLLPAKHRRRVHAAATAGWYSFSGYARGTIFVAVSDGFLAGVLLFICQVPLAAPLAVLVTMGAFIPMFGAPITMIIAALVALATKGPTTALIIMIGVALIAQFEGNVLQPLVMGHQVSLNPVVIAVGVTAGTFAAGLLGAVVVIPLLSICWEVYKVLRPTPDRALLDLPTLTLKDLAGTAVAKNMVDVDNSDLNTSAENEPSAVSARSASHPETGETLDAVPTGDDSPYIVVPPPTRRADPKNPRPELEDSIND</sequence>
<dbReference type="GO" id="GO:0005886">
    <property type="term" value="C:plasma membrane"/>
    <property type="evidence" value="ECO:0007669"/>
    <property type="project" value="UniProtKB-SubCell"/>
</dbReference>
<keyword evidence="5 9" id="KW-0812">Transmembrane</keyword>
<gene>
    <name evidence="10" type="ORF">R6G80_01415</name>
</gene>
<organism evidence="10 11">
    <name type="scientific">Actinotignum urinale</name>
    <dbReference type="NCBI Taxonomy" id="190146"/>
    <lineage>
        <taxon>Bacteria</taxon>
        <taxon>Bacillati</taxon>
        <taxon>Actinomycetota</taxon>
        <taxon>Actinomycetes</taxon>
        <taxon>Actinomycetales</taxon>
        <taxon>Actinomycetaceae</taxon>
        <taxon>Actinotignum</taxon>
    </lineage>
</organism>
<dbReference type="GO" id="GO:0055085">
    <property type="term" value="P:transmembrane transport"/>
    <property type="evidence" value="ECO:0007669"/>
    <property type="project" value="TreeGrafter"/>
</dbReference>
<keyword evidence="7 9" id="KW-0472">Membrane</keyword>
<dbReference type="Proteomes" id="UP001281731">
    <property type="component" value="Unassembled WGS sequence"/>
</dbReference>
<evidence type="ECO:0000313" key="11">
    <source>
        <dbReference type="Proteomes" id="UP001281731"/>
    </source>
</evidence>
<dbReference type="InterPro" id="IPR002549">
    <property type="entry name" value="AI-2E-like"/>
</dbReference>
<feature type="transmembrane region" description="Helical" evidence="9">
    <location>
        <begin position="225"/>
        <end position="244"/>
    </location>
</feature>
<dbReference type="PANTHER" id="PTHR21716:SF53">
    <property type="entry name" value="PERMEASE PERM-RELATED"/>
    <property type="match status" value="1"/>
</dbReference>
<dbReference type="EMBL" id="JAWNGC010000001">
    <property type="protein sequence ID" value="MDY5154389.1"/>
    <property type="molecule type" value="Genomic_DNA"/>
</dbReference>
<evidence type="ECO:0000256" key="9">
    <source>
        <dbReference type="SAM" id="Phobius"/>
    </source>
</evidence>
<evidence type="ECO:0000256" key="8">
    <source>
        <dbReference type="SAM" id="MobiDB-lite"/>
    </source>
</evidence>
<evidence type="ECO:0000256" key="7">
    <source>
        <dbReference type="ARBA" id="ARBA00023136"/>
    </source>
</evidence>
<keyword evidence="6 9" id="KW-1133">Transmembrane helix</keyword>
<feature type="transmembrane region" description="Helical" evidence="9">
    <location>
        <begin position="292"/>
        <end position="318"/>
    </location>
</feature>
<evidence type="ECO:0000256" key="1">
    <source>
        <dbReference type="ARBA" id="ARBA00004651"/>
    </source>
</evidence>
<evidence type="ECO:0000313" key="10">
    <source>
        <dbReference type="EMBL" id="MDY5154389.1"/>
    </source>
</evidence>
<dbReference type="RefSeq" id="WP_320756257.1">
    <property type="nucleotide sequence ID" value="NZ_JAWNGC010000001.1"/>
</dbReference>
<reference evidence="10" key="1">
    <citation type="submission" date="2023-10" db="EMBL/GenBank/DDBJ databases">
        <title>Whole Genome based description of the genera Actinobaculum and Actinotignum reveals a complex phylogenetic relationship within the species included in the genus Actinotignum.</title>
        <authorList>
            <person name="Jensen C.S."/>
            <person name="Dargis R."/>
            <person name="Kemp M."/>
            <person name="Christensen J.J."/>
        </authorList>
    </citation>
    <scope>NUCLEOTIDE SEQUENCE</scope>
    <source>
        <strain evidence="10">SLA_B511</strain>
    </source>
</reference>
<feature type="transmembrane region" description="Helical" evidence="9">
    <location>
        <begin position="103"/>
        <end position="124"/>
    </location>
</feature>
<feature type="transmembrane region" description="Helical" evidence="9">
    <location>
        <begin position="375"/>
        <end position="408"/>
    </location>
</feature>
<keyword evidence="4" id="KW-1003">Cell membrane</keyword>
<evidence type="ECO:0000256" key="6">
    <source>
        <dbReference type="ARBA" id="ARBA00022989"/>
    </source>
</evidence>
<feature type="transmembrane region" description="Helical" evidence="9">
    <location>
        <begin position="131"/>
        <end position="153"/>
    </location>
</feature>
<comment type="caution">
    <text evidence="10">The sequence shown here is derived from an EMBL/GenBank/DDBJ whole genome shotgun (WGS) entry which is preliminary data.</text>
</comment>
<evidence type="ECO:0000256" key="5">
    <source>
        <dbReference type="ARBA" id="ARBA00022692"/>
    </source>
</evidence>
<protein>
    <submittedName>
        <fullName evidence="10">AI-2E family transporter</fullName>
    </submittedName>
</protein>
<accession>A0AAW9HRU4</accession>
<dbReference type="PANTHER" id="PTHR21716">
    <property type="entry name" value="TRANSMEMBRANE PROTEIN"/>
    <property type="match status" value="1"/>
</dbReference>
<feature type="region of interest" description="Disordered" evidence="8">
    <location>
        <begin position="445"/>
        <end position="508"/>
    </location>
</feature>